<evidence type="ECO:0000313" key="1">
    <source>
        <dbReference type="EMBL" id="DAD84816.1"/>
    </source>
</evidence>
<protein>
    <submittedName>
        <fullName evidence="1">Uncharacterized protein</fullName>
    </submittedName>
</protein>
<reference evidence="1" key="1">
    <citation type="journal article" date="2021" name="Proc. Natl. Acad. Sci. U.S.A.">
        <title>A Catalog of Tens of Thousands of Viruses from Human Metagenomes Reveals Hidden Associations with Chronic Diseases.</title>
        <authorList>
            <person name="Tisza M.J."/>
            <person name="Buck C.B."/>
        </authorList>
    </citation>
    <scope>NUCLEOTIDE SEQUENCE</scope>
    <source>
        <strain evidence="1">CtfeV1</strain>
    </source>
</reference>
<dbReference type="EMBL" id="BK014966">
    <property type="protein sequence ID" value="DAD84816.1"/>
    <property type="molecule type" value="Genomic_DNA"/>
</dbReference>
<proteinExistence type="predicted"/>
<organism evidence="1">
    <name type="scientific">Siphoviridae sp. ctfeV1</name>
    <dbReference type="NCBI Taxonomy" id="2826417"/>
    <lineage>
        <taxon>Viruses</taxon>
        <taxon>Duplodnaviria</taxon>
        <taxon>Heunggongvirae</taxon>
        <taxon>Uroviricota</taxon>
        <taxon>Caudoviricetes</taxon>
    </lineage>
</organism>
<accession>A0A8S5MRN5</accession>
<name>A0A8S5MRN5_9CAUD</name>
<sequence length="101" mass="11445">MAKNFNQGRRAERQFKQKLRTMISSAAHTQNIADQAMDLAGQFMTEDAISNSDAYRVIENVSCACEEAMQVLIEELKKGTCLYEILPDDSDDIKRKAIEEL</sequence>